<evidence type="ECO:0000313" key="2">
    <source>
        <dbReference type="Proteomes" id="UP000203896"/>
    </source>
</evidence>
<evidence type="ECO:0000313" key="1">
    <source>
        <dbReference type="EMBL" id="CEO90816.1"/>
    </source>
</evidence>
<accession>A0A0B7MS51</accession>
<dbReference type="RefSeq" id="YP_009118896.1">
    <property type="nucleotide sequence ID" value="NC_025425.1"/>
</dbReference>
<organism evidence="1 2">
    <name type="scientific">Enterobacteria phage GEC-3S</name>
    <dbReference type="NCBI Taxonomy" id="1222338"/>
    <lineage>
        <taxon>Viruses</taxon>
        <taxon>Duplodnaviria</taxon>
        <taxon>Heunggongvirae</taxon>
        <taxon>Uroviricota</taxon>
        <taxon>Caudoviricetes</taxon>
        <taxon>Pantevenvirales</taxon>
        <taxon>Straboviridae</taxon>
        <taxon>Krischvirus</taxon>
        <taxon>Krischvirus gec3s</taxon>
    </lineage>
</organism>
<reference evidence="1 2" key="1">
    <citation type="submission" date="2012-08" db="EMBL/GenBank/DDBJ databases">
        <title>Selection and characterization of a candidate therapeutic bacteriophage that lyses the German Escherichia coli O104:H4 outbreak strain.</title>
        <authorList>
            <person name="Merabishvilli M."/>
            <person name="De Vos D."/>
            <person name="Verbeken G."/>
            <person name="Kropinski A."/>
            <person name="Vandenheuvel D."/>
            <person name="Lavigne R."/>
            <person name="Wattiau P."/>
            <person name="Mast J."/>
            <person name="Ragimbeau C."/>
            <person name="Mossong J."/>
            <person name="Scheres J."/>
            <person name="Chanishvili N."/>
            <person name="Vaneechoutte M."/>
            <person name="Pirnay J.P."/>
        </authorList>
    </citation>
    <scope>NUCLEOTIDE SEQUENCE [LARGE SCALE GENOMIC DNA]</scope>
</reference>
<gene>
    <name evidence="1" type="ORF">BN201_0213</name>
</gene>
<name>A0A0B7MS51_9CAUD</name>
<dbReference type="Proteomes" id="UP000203896">
    <property type="component" value="Segment"/>
</dbReference>
<proteinExistence type="predicted"/>
<protein>
    <submittedName>
        <fullName evidence="1">Uncharacterized protein</fullName>
    </submittedName>
</protein>
<keyword evidence="2" id="KW-1185">Reference proteome</keyword>
<dbReference type="EMBL" id="HE978309">
    <property type="protein sequence ID" value="CEO90816.1"/>
    <property type="molecule type" value="Genomic_DNA"/>
</dbReference>
<dbReference type="GeneID" id="23301247"/>
<dbReference type="KEGG" id="vg:23301247"/>
<sequence length="103" mass="11584">MKYIVTLPMIDFDGTMNTQKTMSAENQLKNATLIREVRKALAKEFNTKIHSVTGERFADHLDINIKPVRNGAISVTTNRPHADADNLTARAEDVIMTVIMEKL</sequence>